<proteinExistence type="predicted"/>
<protein>
    <submittedName>
        <fullName evidence="1">Uncharacterized protein</fullName>
    </submittedName>
</protein>
<dbReference type="EMBL" id="MT142874">
    <property type="protein sequence ID" value="QJA89863.1"/>
    <property type="molecule type" value="Genomic_DNA"/>
</dbReference>
<reference evidence="1" key="1">
    <citation type="submission" date="2020-03" db="EMBL/GenBank/DDBJ databases">
        <title>The deep terrestrial virosphere.</title>
        <authorList>
            <person name="Holmfeldt K."/>
            <person name="Nilsson E."/>
            <person name="Simone D."/>
            <person name="Lopez-Fernandez M."/>
            <person name="Wu X."/>
            <person name="de Brujin I."/>
            <person name="Lundin D."/>
            <person name="Andersson A."/>
            <person name="Bertilsson S."/>
            <person name="Dopson M."/>
        </authorList>
    </citation>
    <scope>NUCLEOTIDE SEQUENCE</scope>
    <source>
        <strain evidence="1">MM415B02488</strain>
    </source>
</reference>
<dbReference type="AlphaFoldDB" id="A0A6M3L627"/>
<name>A0A6M3L627_9ZZZZ</name>
<accession>A0A6M3L627</accession>
<organism evidence="1">
    <name type="scientific">viral metagenome</name>
    <dbReference type="NCBI Taxonomy" id="1070528"/>
    <lineage>
        <taxon>unclassified sequences</taxon>
        <taxon>metagenomes</taxon>
        <taxon>organismal metagenomes</taxon>
    </lineage>
</organism>
<evidence type="ECO:0000313" key="1">
    <source>
        <dbReference type="EMBL" id="QJA89863.1"/>
    </source>
</evidence>
<sequence length="146" mass="16447">MTTIPYAEDINYWKTSRSSPDDWIDKASAQIEKLGGHTHTHAFGKDNQGNSAYMLQFSIGEDNYKILWPVLLSKTNNENAAKIQAATLLYHDVKNRCLTAMILGNRTAFFNYFLLPDGRTIIEASVPELMHEIPLVLAGFKQLNEG</sequence>
<gene>
    <name evidence="1" type="ORF">MM415B02488_0001</name>
</gene>